<evidence type="ECO:0000256" key="3">
    <source>
        <dbReference type="ARBA" id="ARBA00022475"/>
    </source>
</evidence>
<dbReference type="GO" id="GO:0005886">
    <property type="term" value="C:plasma membrane"/>
    <property type="evidence" value="ECO:0007669"/>
    <property type="project" value="UniProtKB-SubCell"/>
</dbReference>
<dbReference type="Pfam" id="PF01757">
    <property type="entry name" value="Acyl_transf_3"/>
    <property type="match status" value="1"/>
</dbReference>
<dbReference type="InterPro" id="IPR002656">
    <property type="entry name" value="Acyl_transf_3_dom"/>
</dbReference>
<name>A0A1Z2XUJ5_9FIRM</name>
<organism evidence="10 12">
    <name type="scientific">Acutalibacter muris</name>
    <dbReference type="NCBI Taxonomy" id="1796620"/>
    <lineage>
        <taxon>Bacteria</taxon>
        <taxon>Bacillati</taxon>
        <taxon>Bacillota</taxon>
        <taxon>Clostridia</taxon>
        <taxon>Eubacteriales</taxon>
        <taxon>Acutalibacteraceae</taxon>
        <taxon>Acutalibacter</taxon>
    </lineage>
</organism>
<dbReference type="Proteomes" id="UP000596035">
    <property type="component" value="Chromosome"/>
</dbReference>
<keyword evidence="5 7" id="KW-1133">Transmembrane helix</keyword>
<dbReference type="PANTHER" id="PTHR40074:SF2">
    <property type="entry name" value="O-ACETYLTRANSFERASE WECH"/>
    <property type="match status" value="1"/>
</dbReference>
<keyword evidence="4 7" id="KW-0812">Transmembrane</keyword>
<keyword evidence="11" id="KW-1185">Reference proteome</keyword>
<evidence type="ECO:0000256" key="7">
    <source>
        <dbReference type="SAM" id="Phobius"/>
    </source>
</evidence>
<feature type="transmembrane region" description="Helical" evidence="7">
    <location>
        <begin position="155"/>
        <end position="175"/>
    </location>
</feature>
<dbReference type="GO" id="GO:0016413">
    <property type="term" value="F:O-acetyltransferase activity"/>
    <property type="evidence" value="ECO:0007669"/>
    <property type="project" value="TreeGrafter"/>
</dbReference>
<evidence type="ECO:0000256" key="5">
    <source>
        <dbReference type="ARBA" id="ARBA00022989"/>
    </source>
</evidence>
<feature type="transmembrane region" description="Helical" evidence="7">
    <location>
        <begin position="281"/>
        <end position="300"/>
    </location>
</feature>
<accession>A0A1Z2XUJ5</accession>
<evidence type="ECO:0000313" key="10">
    <source>
        <dbReference type="EMBL" id="QQR31385.1"/>
    </source>
</evidence>
<dbReference type="GO" id="GO:0009246">
    <property type="term" value="P:enterobacterial common antigen biosynthetic process"/>
    <property type="evidence" value="ECO:0007669"/>
    <property type="project" value="TreeGrafter"/>
</dbReference>
<feature type="transmembrane region" description="Helical" evidence="7">
    <location>
        <begin position="42"/>
        <end position="61"/>
    </location>
</feature>
<dbReference type="RefSeq" id="WP_066538614.1">
    <property type="nucleotide sequence ID" value="NZ_CP021422.1"/>
</dbReference>
<dbReference type="Proteomes" id="UP000196710">
    <property type="component" value="Chromosome"/>
</dbReference>
<evidence type="ECO:0000256" key="4">
    <source>
        <dbReference type="ARBA" id="ARBA00022692"/>
    </source>
</evidence>
<dbReference type="EMBL" id="CP021422">
    <property type="protein sequence ID" value="ASB42115.1"/>
    <property type="molecule type" value="Genomic_DNA"/>
</dbReference>
<proteinExistence type="inferred from homology"/>
<evidence type="ECO:0000256" key="1">
    <source>
        <dbReference type="ARBA" id="ARBA00004651"/>
    </source>
</evidence>
<protein>
    <submittedName>
        <fullName evidence="10">Acyltransferase</fullName>
    </submittedName>
</protein>
<feature type="domain" description="Acyltransferase 3" evidence="8">
    <location>
        <begin position="12"/>
        <end position="331"/>
    </location>
</feature>
<keyword evidence="6 7" id="KW-0472">Membrane</keyword>
<evidence type="ECO:0000313" key="11">
    <source>
        <dbReference type="Proteomes" id="UP000196710"/>
    </source>
</evidence>
<feature type="transmembrane region" description="Helical" evidence="7">
    <location>
        <begin position="187"/>
        <end position="205"/>
    </location>
</feature>
<reference evidence="9" key="1">
    <citation type="journal article" date="2017" name="Genome Announc.">
        <title>High-Quality Whole-Genome Sequences of the Oligo-Mouse-Microbiota Bacterial Community.</title>
        <authorList>
            <person name="Garzetti D."/>
            <person name="Brugiroux S."/>
            <person name="Bunk B."/>
            <person name="Pukall R."/>
            <person name="McCoy K.D."/>
            <person name="Macpherson A.J."/>
            <person name="Stecher B."/>
        </authorList>
    </citation>
    <scope>NUCLEOTIDE SEQUENCE</scope>
    <source>
        <strain evidence="9">KB18</strain>
    </source>
</reference>
<dbReference type="KEGG" id="amur:ADH66_16465"/>
<feature type="transmembrane region" description="Helical" evidence="7">
    <location>
        <begin position="242"/>
        <end position="260"/>
    </location>
</feature>
<keyword evidence="10" id="KW-0808">Transferase</keyword>
<evidence type="ECO:0000313" key="12">
    <source>
        <dbReference type="Proteomes" id="UP000596035"/>
    </source>
</evidence>
<keyword evidence="3" id="KW-1003">Cell membrane</keyword>
<evidence type="ECO:0000256" key="6">
    <source>
        <dbReference type="ARBA" id="ARBA00023136"/>
    </source>
</evidence>
<feature type="transmembrane region" description="Helical" evidence="7">
    <location>
        <begin position="312"/>
        <end position="334"/>
    </location>
</feature>
<keyword evidence="10" id="KW-0012">Acyltransferase</keyword>
<evidence type="ECO:0000259" key="8">
    <source>
        <dbReference type="Pfam" id="PF01757"/>
    </source>
</evidence>
<dbReference type="AlphaFoldDB" id="A0A1Z2XUJ5"/>
<comment type="similarity">
    <text evidence="2">Belongs to the acyltransferase 3 family.</text>
</comment>
<feature type="transmembrane region" description="Helical" evidence="7">
    <location>
        <begin position="73"/>
        <end position="89"/>
    </location>
</feature>
<evidence type="ECO:0000313" key="9">
    <source>
        <dbReference type="EMBL" id="ASB42115.1"/>
    </source>
</evidence>
<reference evidence="11" key="2">
    <citation type="submission" date="2017-05" db="EMBL/GenBank/DDBJ databases">
        <title>Improved OligoMM genomes.</title>
        <authorList>
            <person name="Garzetti D."/>
        </authorList>
    </citation>
    <scope>NUCLEOTIDE SEQUENCE [LARGE SCALE GENOMIC DNA]</scope>
    <source>
        <strain evidence="11">KB18</strain>
    </source>
</reference>
<feature type="transmembrane region" description="Helical" evidence="7">
    <location>
        <begin position="16"/>
        <end position="36"/>
    </location>
</feature>
<dbReference type="PANTHER" id="PTHR40074">
    <property type="entry name" value="O-ACETYLTRANSFERASE WECH"/>
    <property type="match status" value="1"/>
</dbReference>
<sequence>MKMDAQLRQRNHTIDLLRLAAAFSIICLHNFSGSGVAGAEETVALCRFAVPLFFMFSGYFAAGFDNKRKLRQFLRILIWAVLGNLMYLARELLPQQNAYAARMRLSQIFPPGSWRNLLLFNESPISAHLWFLGAFAYVLLLDLLLGWLFDKLPRWTRWCITLALMLGGLTTYQLLTRDPGVDFQLYHYRNFLLFGLPFFLSGKLIRTGSFARIKKISWWGCLPLVFLAERLAVLEYGSLGPWELYMGSILTAFLLIHLALNHPLYNAPKPVRVLSWLGRETTLAVYLLHIFFLDFLRGLYWQHMQWQYEFGIYHLVPLGVFALSLAVGAVLALGRAGVRKLLSKRAHA</sequence>
<feature type="transmembrane region" description="Helical" evidence="7">
    <location>
        <begin position="217"/>
        <end position="236"/>
    </location>
</feature>
<evidence type="ECO:0000256" key="2">
    <source>
        <dbReference type="ARBA" id="ARBA00007400"/>
    </source>
</evidence>
<gene>
    <name evidence="9" type="ORF">ADH66_16465</name>
    <name evidence="10" type="ORF">I5Q82_06855</name>
</gene>
<dbReference type="EMBL" id="CP065321">
    <property type="protein sequence ID" value="QQR31385.1"/>
    <property type="molecule type" value="Genomic_DNA"/>
</dbReference>
<reference evidence="10 12" key="3">
    <citation type="submission" date="2020-11" db="EMBL/GenBank/DDBJ databases">
        <title>Closed and high quality bacterial genomes of the OMM12 community.</title>
        <authorList>
            <person name="Marbouty M."/>
            <person name="Lamy-Besnier Q."/>
            <person name="Debarbieux L."/>
            <person name="Koszul R."/>
        </authorList>
    </citation>
    <scope>NUCLEOTIDE SEQUENCE [LARGE SCALE GENOMIC DNA]</scope>
    <source>
        <strain evidence="10 12">KB18</strain>
    </source>
</reference>
<comment type="subcellular location">
    <subcellularLocation>
        <location evidence="1">Cell membrane</location>
        <topology evidence="1">Multi-pass membrane protein</topology>
    </subcellularLocation>
</comment>
<feature type="transmembrane region" description="Helical" evidence="7">
    <location>
        <begin position="127"/>
        <end position="148"/>
    </location>
</feature>